<evidence type="ECO:0000313" key="2">
    <source>
        <dbReference type="Proteomes" id="UP000315252"/>
    </source>
</evidence>
<name>A0A545T5J2_9PROT</name>
<sequence>MSQNADTFLLLTILTLVTILLIFGMKYFAAARQAQQRLAHEGAYQELADKAAVAQTAGAATLAKLEQDVKEMKTKLAGIEKVLHEVE</sequence>
<dbReference type="AlphaFoldDB" id="A0A545T5J2"/>
<comment type="caution">
    <text evidence="1">The sequence shown here is derived from an EMBL/GenBank/DDBJ whole genome shotgun (WGS) entry which is preliminary data.</text>
</comment>
<dbReference type="EMBL" id="VHSH01000012">
    <property type="protein sequence ID" value="TQV72517.1"/>
    <property type="molecule type" value="Genomic_DNA"/>
</dbReference>
<reference evidence="1 2" key="1">
    <citation type="submission" date="2019-06" db="EMBL/GenBank/DDBJ databases">
        <title>Whole genome sequence for Rhodospirillaceae sp. R148.</title>
        <authorList>
            <person name="Wang G."/>
        </authorList>
    </citation>
    <scope>NUCLEOTIDE SEQUENCE [LARGE SCALE GENOMIC DNA]</scope>
    <source>
        <strain evidence="1 2">R148</strain>
    </source>
</reference>
<evidence type="ECO:0000313" key="1">
    <source>
        <dbReference type="EMBL" id="TQV72517.1"/>
    </source>
</evidence>
<gene>
    <name evidence="1" type="ORF">FKG95_25970</name>
</gene>
<keyword evidence="2" id="KW-1185">Reference proteome</keyword>
<protein>
    <submittedName>
        <fullName evidence="1">Uncharacterized protein</fullName>
    </submittedName>
</protein>
<dbReference type="Proteomes" id="UP000315252">
    <property type="component" value="Unassembled WGS sequence"/>
</dbReference>
<accession>A0A545T5J2</accession>
<dbReference type="RefSeq" id="WP_142899364.1">
    <property type="nucleotide sequence ID" value="NZ_ML660063.1"/>
</dbReference>
<organism evidence="1 2">
    <name type="scientific">Denitrobaculum tricleocarpae</name>
    <dbReference type="NCBI Taxonomy" id="2591009"/>
    <lineage>
        <taxon>Bacteria</taxon>
        <taxon>Pseudomonadati</taxon>
        <taxon>Pseudomonadota</taxon>
        <taxon>Alphaproteobacteria</taxon>
        <taxon>Rhodospirillales</taxon>
        <taxon>Rhodospirillaceae</taxon>
        <taxon>Denitrobaculum</taxon>
    </lineage>
</organism>
<proteinExistence type="predicted"/>